<reference evidence="3" key="1">
    <citation type="submission" date="2024-01" db="EMBL/GenBank/DDBJ databases">
        <title>Roseobacter fucihabitans sp. nov., isolated from the brown alga Fucus spiralis.</title>
        <authorList>
            <person name="Hahnke S."/>
            <person name="Berger M."/>
            <person name="Schlingloff A."/>
            <person name="Athale I."/>
            <person name="Neumann-Schaal M."/>
            <person name="Adenaya A."/>
            <person name="Poehlein A."/>
            <person name="Daniel R."/>
            <person name="Pertersen J."/>
            <person name="Brinkhoff T."/>
        </authorList>
    </citation>
    <scope>NUCLEOTIDE SEQUENCE [LARGE SCALE GENOMIC DNA]</scope>
    <source>
        <strain evidence="3">B14</strain>
    </source>
</reference>
<proteinExistence type="predicted"/>
<organism evidence="2 3">
    <name type="scientific">Roseobacter fucihabitans</name>
    <dbReference type="NCBI Taxonomy" id="1537242"/>
    <lineage>
        <taxon>Bacteria</taxon>
        <taxon>Pseudomonadati</taxon>
        <taxon>Pseudomonadota</taxon>
        <taxon>Alphaproteobacteria</taxon>
        <taxon>Rhodobacterales</taxon>
        <taxon>Roseobacteraceae</taxon>
        <taxon>Roseobacter</taxon>
    </lineage>
</organism>
<sequence length="186" mass="20058">MALGRVIKKWECSMKLGLLSAAMLFVASNAMAQHAHSSVSPSETGQSQFAAIAEIVTLLRDDPDTDWAQVDIQALRDPLVDMDNVTTRASVERTVDGLSVTFMVTGDDVVASSIRRMVLAHSPMLQGSSDWTVTAGEIDNGAFMLVQVGSDDEMSQVLGLGFFGLMTIGAHHQQHHLMIVVGRPPH</sequence>
<keyword evidence="1" id="KW-0732">Signal</keyword>
<evidence type="ECO:0000313" key="2">
    <source>
        <dbReference type="EMBL" id="WVX48135.1"/>
    </source>
</evidence>
<keyword evidence="3" id="KW-1185">Reference proteome</keyword>
<dbReference type="Proteomes" id="UP001318682">
    <property type="component" value="Chromosome"/>
</dbReference>
<protein>
    <submittedName>
        <fullName evidence="2">Uncharacterized protein</fullName>
    </submittedName>
</protein>
<evidence type="ECO:0000313" key="3">
    <source>
        <dbReference type="Proteomes" id="UP001318682"/>
    </source>
</evidence>
<evidence type="ECO:0000256" key="1">
    <source>
        <dbReference type="SAM" id="SignalP"/>
    </source>
</evidence>
<name>A0ABZ2BRQ4_9RHOB</name>
<gene>
    <name evidence="2" type="ORF">ROLI_012130</name>
</gene>
<feature type="signal peptide" evidence="1">
    <location>
        <begin position="1"/>
        <end position="32"/>
    </location>
</feature>
<feature type="chain" id="PRO_5047314507" evidence="1">
    <location>
        <begin position="33"/>
        <end position="186"/>
    </location>
</feature>
<dbReference type="EMBL" id="CP143423">
    <property type="protein sequence ID" value="WVX48135.1"/>
    <property type="molecule type" value="Genomic_DNA"/>
</dbReference>
<accession>A0ABZ2BRQ4</accession>